<evidence type="ECO:0000256" key="9">
    <source>
        <dbReference type="RuleBase" id="RU003357"/>
    </source>
</evidence>
<dbReference type="InterPro" id="IPR036942">
    <property type="entry name" value="Beta-barrel_TonB_sf"/>
</dbReference>
<evidence type="ECO:0000256" key="6">
    <source>
        <dbReference type="ARBA" id="ARBA00023136"/>
    </source>
</evidence>
<organism evidence="13 14">
    <name type="scientific">Shewanella electrica</name>
    <dbReference type="NCBI Taxonomy" id="515560"/>
    <lineage>
        <taxon>Bacteria</taxon>
        <taxon>Pseudomonadati</taxon>
        <taxon>Pseudomonadota</taxon>
        <taxon>Gammaproteobacteria</taxon>
        <taxon>Alteromonadales</taxon>
        <taxon>Shewanellaceae</taxon>
        <taxon>Shewanella</taxon>
    </lineage>
</organism>
<dbReference type="Gene3D" id="2.40.170.20">
    <property type="entry name" value="TonB-dependent receptor, beta-barrel domain"/>
    <property type="match status" value="1"/>
</dbReference>
<dbReference type="PANTHER" id="PTHR40980:SF3">
    <property type="entry name" value="TONB-DEPENDENT RECEPTOR-LIKE BETA-BARREL DOMAIN-CONTAINING PROTEIN"/>
    <property type="match status" value="1"/>
</dbReference>
<evidence type="ECO:0000313" key="14">
    <source>
        <dbReference type="Proteomes" id="UP001201549"/>
    </source>
</evidence>
<dbReference type="SUPFAM" id="SSF56935">
    <property type="entry name" value="Porins"/>
    <property type="match status" value="1"/>
</dbReference>
<comment type="caution">
    <text evidence="13">The sequence shown here is derived from an EMBL/GenBank/DDBJ whole genome shotgun (WGS) entry which is preliminary data.</text>
</comment>
<evidence type="ECO:0000256" key="5">
    <source>
        <dbReference type="ARBA" id="ARBA00023077"/>
    </source>
</evidence>
<dbReference type="InterPro" id="IPR000531">
    <property type="entry name" value="Beta-barrel_TonB"/>
</dbReference>
<dbReference type="Proteomes" id="UP001201549">
    <property type="component" value="Unassembled WGS sequence"/>
</dbReference>
<keyword evidence="7 8" id="KW-0998">Cell outer membrane</keyword>
<comment type="similarity">
    <text evidence="8 9">Belongs to the TonB-dependent receptor family.</text>
</comment>
<keyword evidence="14" id="KW-1185">Reference proteome</keyword>
<evidence type="ECO:0000256" key="3">
    <source>
        <dbReference type="ARBA" id="ARBA00022452"/>
    </source>
</evidence>
<keyword evidence="6 8" id="KW-0472">Membrane</keyword>
<feature type="chain" id="PRO_5045996156" evidence="10">
    <location>
        <begin position="26"/>
        <end position="909"/>
    </location>
</feature>
<protein>
    <submittedName>
        <fullName evidence="13">TonB-dependent receptor</fullName>
    </submittedName>
</protein>
<sequence length="909" mass="100670">MKSNHHKKTMLAVLVGASLNISVHAQENTSTDKDSAVSEDIEVIEVNGLRGSNLRALNNKRYSATIVDGISSEELGKFPDQNVAESLQRITGISIDRSGGEGRFITVRGLGPEFNSVLYNGRILATENSGREFSFDILAAEAISGADAYKSSTSDLLTGGIGATVNLTTAKPMDTPGTRAAFSAKSTYDTLAEKYSPQVSGVYSYSNDTFGALVSLNYVNRYYRSQNAVTDGWMERDLSYIPNQNGPGDFSRVMMPRNLDFRDDQGERERIGGTVVIQARPTDNVMLTTDILYSKFAVTSSAMNAANWTHDWVDGFDSAYVDENNTMLGYSYASGIDSLSADFVQRSFDRPTETRQVGLNLEWFVTDQLQITADVSYSDAINDAGGSGQFVIAGVQNANPRYDYTNGGDYGSLSYDNPVSADLLRSHSIYFSGQDVKDKITQYRFDGKYTLGYEFADVIHFGIYGSSRTKDRQSYDNGTNGNVFSGYGFDVPDEIFKSVNQSGFLSGGAPATWFTFDPYEYADYLWSESNIRENIIDAGNGYADTIMLRRELGGPYARLNRNTIAEVSEDAFEAYVRLDINTDLFDMPLTGNIGLRYSKTDIEATGYSALVTDITPVQGDDTLLNLTMSDTMRLVEKNDYDYFLPSLNLKLDATDEHVLRFSASKSIARPTLTRMTPGMSGYSGRLNASTAYGGNPQLMPYESVNLDLAWNWYYGEASYVGISAFHKAVDNFISTVTLPEVILEGNPYGEFMVSRERNAEAANIKGLEFAILHTFESGFGFQANYTFVDSDDDFDPTNNTETFALEGMSDSYNLIGFYENNGLQVRIAYNWRDEYLSQAVGAYSQPAMVEAYGQLDFTATYDVTENLSVFLDGTNVLDNESRSFSIYEERLLNFQKTGARFSLGARYTF</sequence>
<keyword evidence="10" id="KW-0732">Signal</keyword>
<evidence type="ECO:0000256" key="7">
    <source>
        <dbReference type="ARBA" id="ARBA00023237"/>
    </source>
</evidence>
<dbReference type="NCBIfam" id="TIGR01782">
    <property type="entry name" value="TonB-Xanth-Caul"/>
    <property type="match status" value="1"/>
</dbReference>
<dbReference type="RefSeq" id="WP_238898282.1">
    <property type="nucleotide sequence ID" value="NZ_JAKOGG010000021.1"/>
</dbReference>
<keyword evidence="13" id="KW-0675">Receptor</keyword>
<dbReference type="PROSITE" id="PS52016">
    <property type="entry name" value="TONB_DEPENDENT_REC_3"/>
    <property type="match status" value="1"/>
</dbReference>
<evidence type="ECO:0000256" key="4">
    <source>
        <dbReference type="ARBA" id="ARBA00022692"/>
    </source>
</evidence>
<evidence type="ECO:0000259" key="12">
    <source>
        <dbReference type="Pfam" id="PF07715"/>
    </source>
</evidence>
<dbReference type="Gene3D" id="2.170.130.10">
    <property type="entry name" value="TonB-dependent receptor, plug domain"/>
    <property type="match status" value="1"/>
</dbReference>
<evidence type="ECO:0000313" key="13">
    <source>
        <dbReference type="EMBL" id="MCS4558463.1"/>
    </source>
</evidence>
<comment type="subcellular location">
    <subcellularLocation>
        <location evidence="1 8">Cell outer membrane</location>
        <topology evidence="1 8">Multi-pass membrane protein</topology>
    </subcellularLocation>
</comment>
<keyword evidence="2 8" id="KW-0813">Transport</keyword>
<gene>
    <name evidence="13" type="ORF">L9G74_18660</name>
</gene>
<evidence type="ECO:0000256" key="2">
    <source>
        <dbReference type="ARBA" id="ARBA00022448"/>
    </source>
</evidence>
<reference evidence="14" key="2">
    <citation type="submission" date="2023-07" db="EMBL/GenBank/DDBJ databases">
        <title>Shewanella mangrovi sp. nov., an acetaldehyde- degrading bacterium isolated from mangrove sediment.</title>
        <authorList>
            <person name="Liu Y."/>
        </authorList>
    </citation>
    <scope>NUCLEOTIDE SEQUENCE [LARGE SCALE GENOMIC DNA]</scope>
    <source>
        <strain evidence="14">C32</strain>
    </source>
</reference>
<name>A0ABT2FQ42_9GAMM</name>
<accession>A0ABT2FQ42</accession>
<dbReference type="EMBL" id="JAKOGG010000021">
    <property type="protein sequence ID" value="MCS4558463.1"/>
    <property type="molecule type" value="Genomic_DNA"/>
</dbReference>
<dbReference type="Pfam" id="PF07715">
    <property type="entry name" value="Plug"/>
    <property type="match status" value="1"/>
</dbReference>
<keyword evidence="3 8" id="KW-1134">Transmembrane beta strand</keyword>
<dbReference type="InterPro" id="IPR010104">
    <property type="entry name" value="TonB_rcpt_bac"/>
</dbReference>
<dbReference type="InterPro" id="IPR012910">
    <property type="entry name" value="Plug_dom"/>
</dbReference>
<evidence type="ECO:0000259" key="11">
    <source>
        <dbReference type="Pfam" id="PF00593"/>
    </source>
</evidence>
<dbReference type="Pfam" id="PF00593">
    <property type="entry name" value="TonB_dep_Rec_b-barrel"/>
    <property type="match status" value="1"/>
</dbReference>
<feature type="signal peptide" evidence="10">
    <location>
        <begin position="1"/>
        <end position="25"/>
    </location>
</feature>
<dbReference type="PANTHER" id="PTHR40980">
    <property type="entry name" value="PLUG DOMAIN-CONTAINING PROTEIN"/>
    <property type="match status" value="1"/>
</dbReference>
<reference evidence="13 14" key="1">
    <citation type="submission" date="2022-02" db="EMBL/GenBank/DDBJ databases">
        <authorList>
            <person name="Zhuang L."/>
        </authorList>
    </citation>
    <scope>NUCLEOTIDE SEQUENCE [LARGE SCALE GENOMIC DNA]</scope>
    <source>
        <strain evidence="13 14">C32</strain>
    </source>
</reference>
<evidence type="ECO:0000256" key="10">
    <source>
        <dbReference type="SAM" id="SignalP"/>
    </source>
</evidence>
<dbReference type="CDD" id="cd01347">
    <property type="entry name" value="ligand_gated_channel"/>
    <property type="match status" value="1"/>
</dbReference>
<feature type="domain" description="TonB-dependent receptor plug" evidence="12">
    <location>
        <begin position="61"/>
        <end position="156"/>
    </location>
</feature>
<dbReference type="InterPro" id="IPR037066">
    <property type="entry name" value="Plug_dom_sf"/>
</dbReference>
<proteinExistence type="inferred from homology"/>
<evidence type="ECO:0000256" key="1">
    <source>
        <dbReference type="ARBA" id="ARBA00004571"/>
    </source>
</evidence>
<keyword evidence="5 9" id="KW-0798">TonB box</keyword>
<dbReference type="InterPro" id="IPR039426">
    <property type="entry name" value="TonB-dep_rcpt-like"/>
</dbReference>
<feature type="domain" description="TonB-dependent receptor-like beta-barrel" evidence="11">
    <location>
        <begin position="401"/>
        <end position="876"/>
    </location>
</feature>
<keyword evidence="4 8" id="KW-0812">Transmembrane</keyword>
<evidence type="ECO:0000256" key="8">
    <source>
        <dbReference type="PROSITE-ProRule" id="PRU01360"/>
    </source>
</evidence>